<name>A0A7T7CAB9_9BACI</name>
<feature type="transmembrane region" description="Helical" evidence="1">
    <location>
        <begin position="304"/>
        <end position="325"/>
    </location>
</feature>
<dbReference type="Proteomes" id="UP000595823">
    <property type="component" value="Chromosome"/>
</dbReference>
<keyword evidence="1" id="KW-1133">Transmembrane helix</keyword>
<dbReference type="GO" id="GO:0042925">
    <property type="term" value="F:benzoate transmembrane transporter activity"/>
    <property type="evidence" value="ECO:0007669"/>
    <property type="project" value="InterPro"/>
</dbReference>
<protein>
    <submittedName>
        <fullName evidence="2">Benzoate/H(+) symporter BenE family transporter</fullName>
    </submittedName>
</protein>
<reference evidence="2 3" key="1">
    <citation type="submission" date="2020-06" db="EMBL/GenBank/DDBJ databases">
        <title>Genomic analysis of Salicibibacter sp. NKC5-3.</title>
        <authorList>
            <person name="Oh Y.J."/>
        </authorList>
    </citation>
    <scope>NUCLEOTIDE SEQUENCE [LARGE SCALE GENOMIC DNA]</scope>
    <source>
        <strain evidence="2 3">NKC5-3</strain>
    </source>
</reference>
<dbReference type="PANTHER" id="PTHR30199:SF0">
    <property type="entry name" value="INNER MEMBRANE PROTEIN YDCO"/>
    <property type="match status" value="1"/>
</dbReference>
<feature type="transmembrane region" description="Helical" evidence="1">
    <location>
        <begin position="85"/>
        <end position="104"/>
    </location>
</feature>
<feature type="transmembrane region" description="Helical" evidence="1">
    <location>
        <begin position="187"/>
        <end position="208"/>
    </location>
</feature>
<dbReference type="AlphaFoldDB" id="A0A7T7CAB9"/>
<dbReference type="GO" id="GO:0005886">
    <property type="term" value="C:plasma membrane"/>
    <property type="evidence" value="ECO:0007669"/>
    <property type="project" value="TreeGrafter"/>
</dbReference>
<feature type="transmembrane region" description="Helical" evidence="1">
    <location>
        <begin position="21"/>
        <end position="40"/>
    </location>
</feature>
<feature type="transmembrane region" description="Helical" evidence="1">
    <location>
        <begin position="337"/>
        <end position="356"/>
    </location>
</feature>
<proteinExistence type="predicted"/>
<gene>
    <name evidence="2" type="primary">benE</name>
    <name evidence="2" type="ORF">HUG15_03310</name>
</gene>
<feature type="transmembrane region" description="Helical" evidence="1">
    <location>
        <begin position="110"/>
        <end position="128"/>
    </location>
</feature>
<feature type="transmembrane region" description="Helical" evidence="1">
    <location>
        <begin position="140"/>
        <end position="157"/>
    </location>
</feature>
<dbReference type="Pfam" id="PF03594">
    <property type="entry name" value="BenE"/>
    <property type="match status" value="1"/>
</dbReference>
<dbReference type="RefSeq" id="WP_200127007.1">
    <property type="nucleotide sequence ID" value="NZ_CP054705.1"/>
</dbReference>
<dbReference type="InterPro" id="IPR004711">
    <property type="entry name" value="Benzoate_Transporter"/>
</dbReference>
<dbReference type="EMBL" id="CP054705">
    <property type="protein sequence ID" value="QQK74729.1"/>
    <property type="molecule type" value="Genomic_DNA"/>
</dbReference>
<keyword evidence="1" id="KW-0472">Membrane</keyword>
<accession>A0A7T7CAB9</accession>
<dbReference type="PANTHER" id="PTHR30199">
    <property type="entry name" value="MFS FAMILY TRANSPORTER, PREDICTED SUBSTRATE BENZOATE"/>
    <property type="match status" value="1"/>
</dbReference>
<feature type="transmembrane region" description="Helical" evidence="1">
    <location>
        <begin position="363"/>
        <end position="381"/>
    </location>
</feature>
<feature type="transmembrane region" description="Helical" evidence="1">
    <location>
        <begin position="60"/>
        <end position="78"/>
    </location>
</feature>
<keyword evidence="3" id="KW-1185">Reference proteome</keyword>
<dbReference type="KEGG" id="scia:HUG15_03310"/>
<keyword evidence="1" id="KW-0812">Transmembrane</keyword>
<sequence length="402" mass="43383">MRIITKTKYDKDPSTRSFLKDLTTSNISAGMISGTLAIAGPPVIILEAAAAGNFTYEQTISWIFSVYFFGALFGIILSMYYRMPIVGAHSITGVAFLVMVTPQFSYSELIGGYILSGIIIFLVGVTSFFTKIMSWIPKEIVSAMLAGIIATYVVRLIPALQDMPIVGFSALFVFFMLKKWDIRIPPVLGAVATALIVLLITHDIQAYSLGTSYVMPTIQIPEFSLLGAISISIPLALLILSNDATPGIGAVEQNGFKAPTNRIVSFSGIFSAIAGLFGGQSANVAGLMSAICSDDDAGKKEKRYMASIISSILILIFAIMAWKLVPFIQELPESFTSMLAAFVLIGVLSSSLKMGFSNRHYDLSVIFAFLISLSGVSFLYLSSPVWALIVGTIIAKTTEKEK</sequence>
<evidence type="ECO:0000313" key="3">
    <source>
        <dbReference type="Proteomes" id="UP000595823"/>
    </source>
</evidence>
<dbReference type="NCBIfam" id="TIGR00843">
    <property type="entry name" value="benE"/>
    <property type="match status" value="1"/>
</dbReference>
<feature type="transmembrane region" description="Helical" evidence="1">
    <location>
        <begin position="220"/>
        <end position="240"/>
    </location>
</feature>
<evidence type="ECO:0000256" key="1">
    <source>
        <dbReference type="SAM" id="Phobius"/>
    </source>
</evidence>
<evidence type="ECO:0000313" key="2">
    <source>
        <dbReference type="EMBL" id="QQK74729.1"/>
    </source>
</evidence>
<organism evidence="2 3">
    <name type="scientific">Salicibibacter cibarius</name>
    <dbReference type="NCBI Taxonomy" id="2743000"/>
    <lineage>
        <taxon>Bacteria</taxon>
        <taxon>Bacillati</taxon>
        <taxon>Bacillota</taxon>
        <taxon>Bacilli</taxon>
        <taxon>Bacillales</taxon>
        <taxon>Bacillaceae</taxon>
        <taxon>Salicibibacter</taxon>
    </lineage>
</organism>